<comment type="caution">
    <text evidence="1">The sequence shown here is derived from an EMBL/GenBank/DDBJ whole genome shotgun (WGS) entry which is preliminary data.</text>
</comment>
<keyword evidence="2" id="KW-1185">Reference proteome</keyword>
<protein>
    <submittedName>
        <fullName evidence="1">Uncharacterized protein</fullName>
    </submittedName>
</protein>
<proteinExistence type="predicted"/>
<evidence type="ECO:0000313" key="2">
    <source>
        <dbReference type="Proteomes" id="UP000265520"/>
    </source>
</evidence>
<feature type="non-terminal residue" evidence="1">
    <location>
        <position position="58"/>
    </location>
</feature>
<dbReference type="AlphaFoldDB" id="A0A392RUW1"/>
<organism evidence="1 2">
    <name type="scientific">Trifolium medium</name>
    <dbReference type="NCBI Taxonomy" id="97028"/>
    <lineage>
        <taxon>Eukaryota</taxon>
        <taxon>Viridiplantae</taxon>
        <taxon>Streptophyta</taxon>
        <taxon>Embryophyta</taxon>
        <taxon>Tracheophyta</taxon>
        <taxon>Spermatophyta</taxon>
        <taxon>Magnoliopsida</taxon>
        <taxon>eudicotyledons</taxon>
        <taxon>Gunneridae</taxon>
        <taxon>Pentapetalae</taxon>
        <taxon>rosids</taxon>
        <taxon>fabids</taxon>
        <taxon>Fabales</taxon>
        <taxon>Fabaceae</taxon>
        <taxon>Papilionoideae</taxon>
        <taxon>50 kb inversion clade</taxon>
        <taxon>NPAAA clade</taxon>
        <taxon>Hologalegina</taxon>
        <taxon>IRL clade</taxon>
        <taxon>Trifolieae</taxon>
        <taxon>Trifolium</taxon>
    </lineage>
</organism>
<evidence type="ECO:0000313" key="1">
    <source>
        <dbReference type="EMBL" id="MCI40403.1"/>
    </source>
</evidence>
<accession>A0A392RUW1</accession>
<reference evidence="1 2" key="1">
    <citation type="journal article" date="2018" name="Front. Plant Sci.">
        <title>Red Clover (Trifolium pratense) and Zigzag Clover (T. medium) - A Picture of Genomic Similarities and Differences.</title>
        <authorList>
            <person name="Dluhosova J."/>
            <person name="Istvanek J."/>
            <person name="Nedelnik J."/>
            <person name="Repkova J."/>
        </authorList>
    </citation>
    <scope>NUCLEOTIDE SEQUENCE [LARGE SCALE GENOMIC DNA]</scope>
    <source>
        <strain evidence="2">cv. 10/8</strain>
        <tissue evidence="1">Leaf</tissue>
    </source>
</reference>
<name>A0A392RUW1_9FABA</name>
<dbReference type="Proteomes" id="UP000265520">
    <property type="component" value="Unassembled WGS sequence"/>
</dbReference>
<dbReference type="EMBL" id="LXQA010279323">
    <property type="protein sequence ID" value="MCI40403.1"/>
    <property type="molecule type" value="Genomic_DNA"/>
</dbReference>
<sequence length="58" mass="6412">MLISVSYESNQVFCPGRIKVCLCPVLIRIKVSSVSSYDIPKITVGCMGKPVMYRISSN</sequence>